<evidence type="ECO:0000313" key="1">
    <source>
        <dbReference type="EMBL" id="QGZ41010.1"/>
    </source>
</evidence>
<dbReference type="EMBL" id="VLKW01000007">
    <property type="protein sequence ID" value="TWI45302.1"/>
    <property type="molecule type" value="Genomic_DNA"/>
</dbReference>
<evidence type="ECO:0000313" key="2">
    <source>
        <dbReference type="EMBL" id="TWI45302.1"/>
    </source>
</evidence>
<dbReference type="AlphaFoldDB" id="A0A562PLE6"/>
<dbReference type="OrthoDB" id="9763676at2"/>
<dbReference type="NCBIfam" id="TIGR03359">
    <property type="entry name" value="VI_chp_6"/>
    <property type="match status" value="1"/>
</dbReference>
<evidence type="ECO:0000313" key="4">
    <source>
        <dbReference type="Proteomes" id="UP000437862"/>
    </source>
</evidence>
<organism evidence="2 3">
    <name type="scientific">Pseudoduganella flava</name>
    <dbReference type="NCBI Taxonomy" id="871742"/>
    <lineage>
        <taxon>Bacteria</taxon>
        <taxon>Pseudomonadati</taxon>
        <taxon>Pseudomonadota</taxon>
        <taxon>Betaproteobacteria</taxon>
        <taxon>Burkholderiales</taxon>
        <taxon>Oxalobacteraceae</taxon>
        <taxon>Telluria group</taxon>
        <taxon>Pseudoduganella</taxon>
    </lineage>
</organism>
<proteinExistence type="predicted"/>
<reference evidence="1 4" key="3">
    <citation type="submission" date="2019-12" db="EMBL/GenBank/DDBJ databases">
        <title>Draft Genome Sequences of Six Type Strains of the Genus Massilia.</title>
        <authorList>
            <person name="Miess H."/>
            <person name="Frediansyah A."/>
            <person name="Goeker M."/>
            <person name="Gross H."/>
        </authorList>
    </citation>
    <scope>NUCLEOTIDE SEQUENCE [LARGE SCALE GENOMIC DNA]</scope>
    <source>
        <strain evidence="1 4">DSM 26639</strain>
    </source>
</reference>
<dbReference type="EMBL" id="CP046904">
    <property type="protein sequence ID" value="QGZ41010.1"/>
    <property type="molecule type" value="Genomic_DNA"/>
</dbReference>
<dbReference type="Proteomes" id="UP000437862">
    <property type="component" value="Chromosome"/>
</dbReference>
<keyword evidence="4" id="KW-1185">Reference proteome</keyword>
<protein>
    <submittedName>
        <fullName evidence="1">Type VI secretion system baseplate subunit TssF</fullName>
    </submittedName>
    <submittedName>
        <fullName evidence="2">Type VI secretion system protein ImpG</fullName>
    </submittedName>
</protein>
<dbReference type="Pfam" id="PF05947">
    <property type="entry name" value="T6SS_TssF"/>
    <property type="match status" value="1"/>
</dbReference>
<reference evidence="2" key="2">
    <citation type="submission" date="2019-07" db="EMBL/GenBank/DDBJ databases">
        <authorList>
            <person name="Whitman W."/>
            <person name="Huntemann M."/>
            <person name="Clum A."/>
            <person name="Pillay M."/>
            <person name="Palaniappan K."/>
            <person name="Varghese N."/>
            <person name="Mikhailova N."/>
            <person name="Stamatis D."/>
            <person name="Reddy T."/>
            <person name="Daum C."/>
            <person name="Shapiro N."/>
            <person name="Ivanova N."/>
            <person name="Kyrpides N."/>
            <person name="Woyke T."/>
        </authorList>
    </citation>
    <scope>NUCLEOTIDE SEQUENCE</scope>
    <source>
        <strain evidence="2">CGMCC 1.10685</strain>
    </source>
</reference>
<dbReference type="PIRSF" id="PIRSF028304">
    <property type="entry name" value="UCP028304"/>
    <property type="match status" value="1"/>
</dbReference>
<accession>A0A562PLE6</accession>
<dbReference type="Proteomes" id="UP000315112">
    <property type="component" value="Unassembled WGS sequence"/>
</dbReference>
<evidence type="ECO:0000313" key="3">
    <source>
        <dbReference type="Proteomes" id="UP000315112"/>
    </source>
</evidence>
<dbReference type="PANTHER" id="PTHR35370">
    <property type="entry name" value="CYTOPLASMIC PROTEIN-RELATED-RELATED"/>
    <property type="match status" value="1"/>
</dbReference>
<dbReference type="RefSeq" id="WP_145877674.1">
    <property type="nucleotide sequence ID" value="NZ_CP046904.1"/>
</dbReference>
<dbReference type="InterPro" id="IPR010272">
    <property type="entry name" value="T6SS_TssF"/>
</dbReference>
<name>A0A562PLE6_9BURK</name>
<dbReference type="PANTHER" id="PTHR35370:SF1">
    <property type="entry name" value="TYPE VI SECRETION SYSTEM COMPONENT TSSF1"/>
    <property type="match status" value="1"/>
</dbReference>
<reference evidence="2 3" key="1">
    <citation type="journal article" date="2015" name="Stand. Genomic Sci.">
        <title>Genomic Encyclopedia of Bacterial and Archaeal Type Strains, Phase III: the genomes of soil and plant-associated and newly described type strains.</title>
        <authorList>
            <person name="Whitman W.B."/>
            <person name="Woyke T."/>
            <person name="Klenk H.P."/>
            <person name="Zhou Y."/>
            <person name="Lilburn T.G."/>
            <person name="Beck B.J."/>
            <person name="De Vos P."/>
            <person name="Vandamme P."/>
            <person name="Eisen J.A."/>
            <person name="Garrity G."/>
            <person name="Hugenholtz P."/>
            <person name="Kyrpides N.C."/>
        </authorList>
    </citation>
    <scope>NUCLEOTIDE SEQUENCE [LARGE SCALE GENOMIC DNA]</scope>
    <source>
        <strain evidence="2 3">CGMCC 1.10685</strain>
    </source>
</reference>
<sequence>MEDLLPYYERELVLLRRYASEFAGRFPRVAGRLRSGGDDPQVERVLQGVALLSARVAKRLDDGYPQFTEALLEALFPHYLRPFPSCAIASFESPRELSTVRVIPRGTELHSAQSENGVHCRFRTTTEVTLAPLDIAAATFEPLIAAPAGTRLPSDATAALSITIRSESQRCSLASVALDRLRVHIDGDPSFCAALRDALFMHAGAAFVEAEDGRWIPLPAVPLAAVGFADEEALIPYGDRSHPAWRVLTEFFCFPDKHRFFDVDLAALRPLMLKQARSVTLHLALSQLRPDGATARMLRMLEASNLRLFCTPVVNLFRHAAKPIAVTHTSADYAVVPDVARPQAYEVYTVDSVRKLGKGSEGSVEFSPPHAPGGAARQGYHWTLRHDEMVAAVSPGYEKRMSLIDADADVDAQESTIVSVGITCTNRDLPMHMMTGTGGRELVIGDIADGLPIRLLAAPSGPCRAAPAQAHQRLISYLTLSHHALVPDGLPALHELLRLHDLPQSPITQRMIDGIVGLDHAVKTAWMRHDHGSSLAYGIEVRITIDEEAFAGSGIHLFAQVMDQFLALYVQVNHFVELVLLSQRQKREILRCKRRSGNASLA</sequence>
<gene>
    <name evidence="1" type="primary">tssF</name>
    <name evidence="1" type="ORF">GO485_19315</name>
    <name evidence="2" type="ORF">IP92_03680</name>
</gene>